<dbReference type="InterPro" id="IPR011763">
    <property type="entry name" value="COA_CT_C"/>
</dbReference>
<dbReference type="Ensembl" id="ENSOSIT00000009050.1">
    <property type="protein sequence ID" value="ENSOSIP00000008489.1"/>
    <property type="gene ID" value="ENSOSIG00000005420.1"/>
</dbReference>
<evidence type="ECO:0000259" key="13">
    <source>
        <dbReference type="PROSITE" id="PS50980"/>
    </source>
</evidence>
<evidence type="ECO:0000256" key="7">
    <source>
        <dbReference type="ARBA" id="ARBA00052347"/>
    </source>
</evidence>
<evidence type="ECO:0000256" key="9">
    <source>
        <dbReference type="ARBA" id="ARBA00062256"/>
    </source>
</evidence>
<feature type="domain" description="CoA carboxyltransferase C-terminal" evidence="14">
    <location>
        <begin position="271"/>
        <end position="523"/>
    </location>
</feature>
<comment type="catalytic activity">
    <reaction evidence="7">
        <text>3-methylbut-2-enoyl-CoA + hydrogencarbonate + ATP = 3-methyl-(2E)-glutaconyl-CoA + ADP + phosphate + H(+)</text>
        <dbReference type="Rhea" id="RHEA:13589"/>
        <dbReference type="ChEBI" id="CHEBI:15378"/>
        <dbReference type="ChEBI" id="CHEBI:17544"/>
        <dbReference type="ChEBI" id="CHEBI:30616"/>
        <dbReference type="ChEBI" id="CHEBI:43474"/>
        <dbReference type="ChEBI" id="CHEBI:57344"/>
        <dbReference type="ChEBI" id="CHEBI:57346"/>
        <dbReference type="ChEBI" id="CHEBI:456216"/>
        <dbReference type="EC" id="6.4.1.4"/>
    </reaction>
</comment>
<keyword evidence="16" id="KW-1185">Reference proteome</keyword>
<dbReference type="GO" id="GO:0006552">
    <property type="term" value="P:L-leucine catabolic process"/>
    <property type="evidence" value="ECO:0007669"/>
    <property type="project" value="UniProtKB-UniPathway"/>
</dbReference>
<sequence length="523" mass="56855">FYSVAVVGTELPPPPLPLPVAESSERGGRGGGEKARRLHTSRGKLLPRERIDRLLDPGTPFLEFSQFAAYELYGKEEVPAGGIITGIGRVSGVECVVVANDATVKGGTYYPVTVKKHLRAQEIAQQNHLPCIYLVDSGGANLPRQADVFPDRDHFGRIFYNQARLSSEAIAQIAVVMGSCTAGGAYVPAMADESIIVRKQGTIFLGGPPLVKAATGEEVSAEDLGGADLHCKKSGVTDHYALDDNHALHLARKAVRSLNYKKDVTVEPTEAPLYPADELYGIVGDNLKRNFDVREVIARIVDGSKFDEFKAFYGDTLITGFSRIFGYPVGIIGNNGVLFSESAKKGTHFIELCCQRNIPLVFLQNITGFMVGREYEAGGIAKDGAKMVTAVACANVPKITVIIGGSYGAGNYGMCGRAYRYEQAKRSFFQTSASFLRVIVGIQPYSTLIIMYLFFSPRFLYMWPNSRISVMGGEQAATVLATITKDQRAREGKEVTLNGAPPAHTEPEPTLCPEHEHNEKAFF</sequence>
<evidence type="ECO:0000256" key="11">
    <source>
        <dbReference type="SAM" id="MobiDB-lite"/>
    </source>
</evidence>
<dbReference type="GO" id="GO:1905202">
    <property type="term" value="C:methylcrotonoyl-CoA carboxylase complex"/>
    <property type="evidence" value="ECO:0007669"/>
    <property type="project" value="TreeGrafter"/>
</dbReference>
<comment type="function">
    <text evidence="8">Carboxyltransferase subunit of the 3-methylcrotonyl-CoA carboxylase, an enzyme that catalyzes the conversion of 3-methylcrotonyl-CoA to 3-methylglutaconyl-CoA, a critical step for leucine and isovaleric acid catabolism.</text>
</comment>
<evidence type="ECO:0000313" key="15">
    <source>
        <dbReference type="Ensembl" id="ENSOSIP00000008489.1"/>
    </source>
</evidence>
<evidence type="ECO:0000256" key="12">
    <source>
        <dbReference type="SAM" id="Phobius"/>
    </source>
</evidence>
<dbReference type="EC" id="6.4.1.4" evidence="3"/>
<dbReference type="AlphaFoldDB" id="A0A8C7X600"/>
<dbReference type="PROSITE" id="PS50980">
    <property type="entry name" value="COA_CT_NTER"/>
    <property type="match status" value="1"/>
</dbReference>
<keyword evidence="12" id="KW-1133">Transmembrane helix</keyword>
<dbReference type="FunFam" id="3.90.226.10:FF:000007">
    <property type="entry name" value="Methylcrotonoyl-CoA carboxylase subunit beta"/>
    <property type="match status" value="1"/>
</dbReference>
<feature type="transmembrane region" description="Helical" evidence="12">
    <location>
        <begin position="435"/>
        <end position="455"/>
    </location>
</feature>
<dbReference type="InterPro" id="IPR045190">
    <property type="entry name" value="MCCB/AccD1-like"/>
</dbReference>
<reference evidence="15" key="1">
    <citation type="submission" date="2025-08" db="UniProtKB">
        <authorList>
            <consortium name="Ensembl"/>
        </authorList>
    </citation>
    <scope>IDENTIFICATION</scope>
</reference>
<keyword evidence="12" id="KW-0472">Membrane</keyword>
<proteinExistence type="inferred from homology"/>
<protein>
    <recommendedName>
        <fullName evidence="10">Methylcrotonoyl-CoA carboxylase beta chain, mitochondrial</fullName>
        <ecNumber evidence="3">6.4.1.4</ecNumber>
    </recommendedName>
    <alternativeName>
        <fullName evidence="6">3-methylcrotonyl-CoA carboxylase 2</fullName>
    </alternativeName>
    <alternativeName>
        <fullName evidence="4">3-methylcrotonyl-CoA carboxylase non-biotin-containing subunit</fullName>
    </alternativeName>
    <alternativeName>
        <fullName evidence="5">3-methylcrotonyl-CoA:carbon dioxide ligase subunit beta</fullName>
    </alternativeName>
</protein>
<accession>A0A8C7X600</accession>
<evidence type="ECO:0000313" key="16">
    <source>
        <dbReference type="Proteomes" id="UP000694383"/>
    </source>
</evidence>
<feature type="compositionally biased region" description="Basic and acidic residues" evidence="11">
    <location>
        <begin position="23"/>
        <end position="35"/>
    </location>
</feature>
<name>A0A8C7X600_9TELE</name>
<evidence type="ECO:0000259" key="14">
    <source>
        <dbReference type="PROSITE" id="PS50989"/>
    </source>
</evidence>
<reference evidence="15" key="2">
    <citation type="submission" date="2025-09" db="UniProtKB">
        <authorList>
            <consortium name="Ensembl"/>
        </authorList>
    </citation>
    <scope>IDENTIFICATION</scope>
</reference>
<dbReference type="GO" id="GO:0005739">
    <property type="term" value="C:mitochondrion"/>
    <property type="evidence" value="ECO:0007669"/>
    <property type="project" value="TreeGrafter"/>
</dbReference>
<dbReference type="InterPro" id="IPR011762">
    <property type="entry name" value="COA_CT_N"/>
</dbReference>
<feature type="region of interest" description="Disordered" evidence="11">
    <location>
        <begin position="15"/>
        <end position="42"/>
    </location>
</feature>
<dbReference type="UniPathway" id="UPA00363">
    <property type="reaction ID" value="UER00861"/>
</dbReference>
<evidence type="ECO:0000256" key="3">
    <source>
        <dbReference type="ARBA" id="ARBA00026116"/>
    </source>
</evidence>
<dbReference type="PANTHER" id="PTHR22855">
    <property type="entry name" value="ACETYL, PROPIONYL, PYRUVATE, AND GLUTACONYL CARBOXYLASE-RELATED"/>
    <property type="match status" value="1"/>
</dbReference>
<evidence type="ECO:0000256" key="8">
    <source>
        <dbReference type="ARBA" id="ARBA00053988"/>
    </source>
</evidence>
<evidence type="ECO:0000256" key="2">
    <source>
        <dbReference type="ARBA" id="ARBA00025711"/>
    </source>
</evidence>
<dbReference type="FunFam" id="3.90.226.10:FF:000004">
    <property type="entry name" value="Methylcrotonoyl-CoA carboxylase beta chain"/>
    <property type="match status" value="1"/>
</dbReference>
<comment type="similarity">
    <text evidence="1">Belongs to the AccD/PCCB family.</text>
</comment>
<dbReference type="GeneTree" id="ENSGT00940000157861"/>
<dbReference type="InterPro" id="IPR034733">
    <property type="entry name" value="AcCoA_carboxyl_beta"/>
</dbReference>
<feature type="region of interest" description="Disordered" evidence="11">
    <location>
        <begin position="491"/>
        <end position="523"/>
    </location>
</feature>
<evidence type="ECO:0000256" key="4">
    <source>
        <dbReference type="ARBA" id="ARBA00031109"/>
    </source>
</evidence>
<evidence type="ECO:0000256" key="10">
    <source>
        <dbReference type="ARBA" id="ARBA00073673"/>
    </source>
</evidence>
<evidence type="ECO:0000256" key="1">
    <source>
        <dbReference type="ARBA" id="ARBA00006102"/>
    </source>
</evidence>
<dbReference type="PANTHER" id="PTHR22855:SF13">
    <property type="entry name" value="METHYLCROTONOYL-COA CARBOXYLASE BETA CHAIN, MITOCHONDRIAL"/>
    <property type="match status" value="1"/>
</dbReference>
<dbReference type="Gene3D" id="3.90.226.10">
    <property type="entry name" value="2-enoyl-CoA Hydratase, Chain A, domain 1"/>
    <property type="match status" value="3"/>
</dbReference>
<comment type="pathway">
    <text evidence="2">Amino-acid degradation; L-leucine degradation; (S)-3-hydroxy-3-methylglutaryl-CoA from 3-isovaleryl-CoA: step 2/3.</text>
</comment>
<dbReference type="InterPro" id="IPR029045">
    <property type="entry name" value="ClpP/crotonase-like_dom_sf"/>
</dbReference>
<comment type="subunit">
    <text evidence="9">Probably a dodecamer composed of six biotin-containing alpha subunits (MCCC1) and six beta (MCCC2) subunits.</text>
</comment>
<organism evidence="15 16">
    <name type="scientific">Oryzias sinensis</name>
    <name type="common">Chinese medaka</name>
    <dbReference type="NCBI Taxonomy" id="183150"/>
    <lineage>
        <taxon>Eukaryota</taxon>
        <taxon>Metazoa</taxon>
        <taxon>Chordata</taxon>
        <taxon>Craniata</taxon>
        <taxon>Vertebrata</taxon>
        <taxon>Euteleostomi</taxon>
        <taxon>Actinopterygii</taxon>
        <taxon>Neopterygii</taxon>
        <taxon>Teleostei</taxon>
        <taxon>Neoteleostei</taxon>
        <taxon>Acanthomorphata</taxon>
        <taxon>Ovalentaria</taxon>
        <taxon>Atherinomorphae</taxon>
        <taxon>Beloniformes</taxon>
        <taxon>Adrianichthyidae</taxon>
        <taxon>Oryziinae</taxon>
        <taxon>Oryzias</taxon>
    </lineage>
</organism>
<feature type="domain" description="CoA carboxyltransferase N-terminal" evidence="13">
    <location>
        <begin position="13"/>
        <end position="270"/>
    </location>
</feature>
<dbReference type="GO" id="GO:0004485">
    <property type="term" value="F:methylcrotonoyl-CoA carboxylase activity"/>
    <property type="evidence" value="ECO:0007669"/>
    <property type="project" value="UniProtKB-EC"/>
</dbReference>
<dbReference type="SUPFAM" id="SSF52096">
    <property type="entry name" value="ClpP/crotonase"/>
    <property type="match status" value="3"/>
</dbReference>
<feature type="compositionally biased region" description="Basic and acidic residues" evidence="11">
    <location>
        <begin position="513"/>
        <end position="523"/>
    </location>
</feature>
<dbReference type="Proteomes" id="UP000694383">
    <property type="component" value="Unplaced"/>
</dbReference>
<dbReference type="Pfam" id="PF01039">
    <property type="entry name" value="Carboxyl_trans"/>
    <property type="match status" value="1"/>
</dbReference>
<evidence type="ECO:0000256" key="5">
    <source>
        <dbReference type="ARBA" id="ARBA00031237"/>
    </source>
</evidence>
<evidence type="ECO:0000256" key="6">
    <source>
        <dbReference type="ARBA" id="ARBA00031404"/>
    </source>
</evidence>
<keyword evidence="12" id="KW-0812">Transmembrane</keyword>
<dbReference type="PROSITE" id="PS50989">
    <property type="entry name" value="COA_CT_CTER"/>
    <property type="match status" value="1"/>
</dbReference>